<keyword evidence="8" id="KW-1185">Reference proteome</keyword>
<keyword evidence="3" id="KW-0326">Glycosidase</keyword>
<keyword evidence="2" id="KW-0378">Hydrolase</keyword>
<evidence type="ECO:0000313" key="8">
    <source>
        <dbReference type="Proteomes" id="UP000183071"/>
    </source>
</evidence>
<dbReference type="PANTHER" id="PTHR23403">
    <property type="entry name" value="TREHALASE"/>
    <property type="match status" value="1"/>
</dbReference>
<feature type="domain" description="Neutral trehalase Ca2+ binding" evidence="4">
    <location>
        <begin position="11"/>
        <end position="40"/>
    </location>
</feature>
<dbReference type="EMBL" id="FNUE01000002">
    <property type="protein sequence ID" value="SEE60621.1"/>
    <property type="molecule type" value="Genomic_DNA"/>
</dbReference>
<evidence type="ECO:0000313" key="7">
    <source>
        <dbReference type="Proteomes" id="UP000037716"/>
    </source>
</evidence>
<evidence type="ECO:0000256" key="3">
    <source>
        <dbReference type="ARBA" id="ARBA00023295"/>
    </source>
</evidence>
<dbReference type="Gene3D" id="1.50.10.10">
    <property type="match status" value="1"/>
</dbReference>
<evidence type="ECO:0000256" key="1">
    <source>
        <dbReference type="ARBA" id="ARBA00001576"/>
    </source>
</evidence>
<dbReference type="GO" id="GO:0005737">
    <property type="term" value="C:cytoplasm"/>
    <property type="evidence" value="ECO:0007669"/>
    <property type="project" value="InterPro"/>
</dbReference>
<evidence type="ECO:0000256" key="2">
    <source>
        <dbReference type="ARBA" id="ARBA00022801"/>
    </source>
</evidence>
<dbReference type="OrthoDB" id="106887at2"/>
<organism evidence="5 7">
    <name type="scientific">Polaribacter dokdonensis DSW-5</name>
    <dbReference type="NCBI Taxonomy" id="1300348"/>
    <lineage>
        <taxon>Bacteria</taxon>
        <taxon>Pseudomonadati</taxon>
        <taxon>Bacteroidota</taxon>
        <taxon>Flavobacteriia</taxon>
        <taxon>Flavobacteriales</taxon>
        <taxon>Flavobacteriaceae</taxon>
    </lineage>
</organism>
<dbReference type="InterPro" id="IPR012341">
    <property type="entry name" value="6hp_glycosidase-like_sf"/>
</dbReference>
<reference evidence="6 8" key="2">
    <citation type="submission" date="2016-10" db="EMBL/GenBank/DDBJ databases">
        <authorList>
            <person name="Varghese N."/>
            <person name="Submissions S."/>
        </authorList>
    </citation>
    <scope>NUCLEOTIDE SEQUENCE [LARGE SCALE GENOMIC DNA]</scope>
    <source>
        <strain evidence="6 8">DSW-5</strain>
    </source>
</reference>
<dbReference type="PROSITE" id="PS00928">
    <property type="entry name" value="TREHALASE_2"/>
    <property type="match status" value="1"/>
</dbReference>
<dbReference type="Proteomes" id="UP000183071">
    <property type="component" value="Unassembled WGS sequence"/>
</dbReference>
<dbReference type="Proteomes" id="UP000037716">
    <property type="component" value="Unassembled WGS sequence"/>
</dbReference>
<dbReference type="PANTHER" id="PTHR23403:SF6">
    <property type="entry name" value="CYTOSOLIC NEUTRAL TREHALASE-RELATED"/>
    <property type="match status" value="1"/>
</dbReference>
<dbReference type="InterPro" id="IPR011120">
    <property type="entry name" value="Trehalase_Ca-bd"/>
</dbReference>
<sequence>MIFKIHILNTLTKLLRQEDTDGDKKITIEDQGPKSFTLTTEEDKEVEIKGTYQLSNLLQELVIQKQLGKTIAEINYNNINELPANRISRMIKDFYWKGLTRSMDEQGIEALIADTKNDELTSKILPVYIPYSDKIAFSYYKNLENKLPINTVKLPVNITPEFVKSINDKPGILSLKLEKNRNDIKAVPFVVPGGRFNEMYGWDSYFEAVGLICDGKVNLAKAMADNFQYQIENYGKILNANRSYYLTRTQPPFYTSIILEVFEITQDLNWLKSHLKTAIKEYETVWMVEGKRLTENGLNRYFAEGIGIPPETERGHFDEVLASYAKKHKLSLDDFVAQYQSNTIKEPKLDAYFTHDRSLRESGHDTSWRLDDVCADLNTVALNSLLHKYETDFAQIIKAHFNNIFEDYSSNQWQNKANQRLEKMYSLMWNQEKGQFFDYNFKTEKQTLFESASNYIPLWTGIHKNDAKIMVTSLMNQLKEEGGIAGTSRNMNANLPKDAIQRQWDYPNGWAPHQMMIWKGLKLHGFQNELQELVYRWLYMITINAVNYNGTIPEKYDVVAATHKVFAEYGNVGTDFEYITQEGFGWMNASFQYGLTLLSENNIASLNNLVAPNKLFKSE</sequence>
<dbReference type="GO" id="GO:0004555">
    <property type="term" value="F:alpha,alpha-trehalase activity"/>
    <property type="evidence" value="ECO:0007669"/>
    <property type="project" value="UniProtKB-EC"/>
</dbReference>
<dbReference type="GO" id="GO:0005509">
    <property type="term" value="F:calcium ion binding"/>
    <property type="evidence" value="ECO:0007669"/>
    <property type="project" value="InterPro"/>
</dbReference>
<comment type="caution">
    <text evidence="5">The sequence shown here is derived from an EMBL/GenBank/DDBJ whole genome shotgun (WGS) entry which is preliminary data.</text>
</comment>
<evidence type="ECO:0000259" key="4">
    <source>
        <dbReference type="Pfam" id="PF07492"/>
    </source>
</evidence>
<dbReference type="STRING" id="1300348.I602_110"/>
<name>A0A0N0CEK1_9FLAO</name>
<accession>A0A0N0CEK1</accession>
<dbReference type="InterPro" id="IPR001661">
    <property type="entry name" value="Glyco_hydro_37"/>
</dbReference>
<dbReference type="RefSeq" id="WP_053972835.1">
    <property type="nucleotide sequence ID" value="NZ_FNUE01000002.1"/>
</dbReference>
<dbReference type="Pfam" id="PF07492">
    <property type="entry name" value="Trehalase_Ca-bi"/>
    <property type="match status" value="1"/>
</dbReference>
<evidence type="ECO:0000313" key="5">
    <source>
        <dbReference type="EMBL" id="KOY50550.1"/>
    </source>
</evidence>
<dbReference type="InterPro" id="IPR008928">
    <property type="entry name" value="6-hairpin_glycosidase_sf"/>
</dbReference>
<dbReference type="PRINTS" id="PR00744">
    <property type="entry name" value="GLHYDRLASE37"/>
</dbReference>
<dbReference type="PATRIC" id="fig|1300348.6.peg.112"/>
<dbReference type="AlphaFoldDB" id="A0A0N0CEK1"/>
<gene>
    <name evidence="5" type="ORF">I602_110</name>
    <name evidence="6" type="ORF">SAMN05444353_2676</name>
</gene>
<dbReference type="InterPro" id="IPR018232">
    <property type="entry name" value="Glyco_hydro_37_CS"/>
</dbReference>
<dbReference type="SUPFAM" id="SSF48208">
    <property type="entry name" value="Six-hairpin glycosidases"/>
    <property type="match status" value="1"/>
</dbReference>
<protein>
    <submittedName>
        <fullName evidence="5 6">Trehalase</fullName>
    </submittedName>
</protein>
<evidence type="ECO:0000313" key="6">
    <source>
        <dbReference type="EMBL" id="SEE60621.1"/>
    </source>
</evidence>
<dbReference type="PROSITE" id="PS00927">
    <property type="entry name" value="TREHALASE_1"/>
    <property type="match status" value="1"/>
</dbReference>
<reference evidence="5 7" key="1">
    <citation type="submission" date="2015-07" db="EMBL/GenBank/DDBJ databases">
        <title>Genome of Polaribacter dokdonenesis DSW-5, isolated from seawater off Dokdo in Korea.</title>
        <authorList>
            <person name="Yoon K."/>
            <person name="Song J.Y."/>
            <person name="Kim J.F."/>
        </authorList>
    </citation>
    <scope>NUCLEOTIDE SEQUENCE [LARGE SCALE GENOMIC DNA]</scope>
    <source>
        <strain evidence="5 7">DSW-5</strain>
    </source>
</reference>
<dbReference type="EMBL" id="LGBR01000001">
    <property type="protein sequence ID" value="KOY50550.1"/>
    <property type="molecule type" value="Genomic_DNA"/>
</dbReference>
<comment type="catalytic activity">
    <reaction evidence="1">
        <text>alpha,alpha-trehalose + H2O = alpha-D-glucose + beta-D-glucose</text>
        <dbReference type="Rhea" id="RHEA:32675"/>
        <dbReference type="ChEBI" id="CHEBI:15377"/>
        <dbReference type="ChEBI" id="CHEBI:15903"/>
        <dbReference type="ChEBI" id="CHEBI:16551"/>
        <dbReference type="ChEBI" id="CHEBI:17925"/>
        <dbReference type="EC" id="3.2.1.28"/>
    </reaction>
</comment>
<proteinExistence type="predicted"/>
<dbReference type="GO" id="GO:0005993">
    <property type="term" value="P:trehalose catabolic process"/>
    <property type="evidence" value="ECO:0007669"/>
    <property type="project" value="InterPro"/>
</dbReference>
<dbReference type="Pfam" id="PF01204">
    <property type="entry name" value="Trehalase"/>
    <property type="match status" value="1"/>
</dbReference>